<feature type="compositionally biased region" description="Polar residues" evidence="1">
    <location>
        <begin position="235"/>
        <end position="247"/>
    </location>
</feature>
<gene>
    <name evidence="2" type="ORF">WG66_6637</name>
</gene>
<reference evidence="2 3" key="1">
    <citation type="submission" date="2015-12" db="EMBL/GenBank/DDBJ databases">
        <title>Draft genome sequence of Moniliophthora roreri, the causal agent of frosty pod rot of cacao.</title>
        <authorList>
            <person name="Aime M.C."/>
            <person name="Diaz-Valderrama J.R."/>
            <person name="Kijpornyongpan T."/>
            <person name="Phillips-Mora W."/>
        </authorList>
    </citation>
    <scope>NUCLEOTIDE SEQUENCE [LARGE SCALE GENOMIC DNA]</scope>
    <source>
        <strain evidence="2 3">MCA 2952</strain>
    </source>
</reference>
<accession>A0A0W0FWS6</accession>
<dbReference type="EMBL" id="LATX01001551">
    <property type="protein sequence ID" value="KTB40745.1"/>
    <property type="molecule type" value="Genomic_DNA"/>
</dbReference>
<name>A0A0W0FWS6_MONRR</name>
<evidence type="ECO:0000313" key="2">
    <source>
        <dbReference type="EMBL" id="KTB40745.1"/>
    </source>
</evidence>
<evidence type="ECO:0008006" key="4">
    <source>
        <dbReference type="Google" id="ProtNLM"/>
    </source>
</evidence>
<evidence type="ECO:0000313" key="3">
    <source>
        <dbReference type="Proteomes" id="UP000054988"/>
    </source>
</evidence>
<protein>
    <recommendedName>
        <fullName evidence="4">BTB domain-containing protein</fullName>
    </recommendedName>
</protein>
<organism evidence="2 3">
    <name type="scientific">Moniliophthora roreri</name>
    <name type="common">Frosty pod rot fungus</name>
    <name type="synonym">Monilia roreri</name>
    <dbReference type="NCBI Taxonomy" id="221103"/>
    <lineage>
        <taxon>Eukaryota</taxon>
        <taxon>Fungi</taxon>
        <taxon>Dikarya</taxon>
        <taxon>Basidiomycota</taxon>
        <taxon>Agaricomycotina</taxon>
        <taxon>Agaricomycetes</taxon>
        <taxon>Agaricomycetidae</taxon>
        <taxon>Agaricales</taxon>
        <taxon>Marasmiineae</taxon>
        <taxon>Marasmiaceae</taxon>
        <taxon>Moniliophthora</taxon>
    </lineage>
</organism>
<proteinExistence type="predicted"/>
<comment type="caution">
    <text evidence="2">The sequence shown here is derived from an EMBL/GenBank/DDBJ whole genome shotgun (WGS) entry which is preliminary data.</text>
</comment>
<sequence length="462" mass="51546">MKWNADTPSDAEDLKPSKKCTPNQHFFLQPVVFQVDDELFQIPDTVFPASEKFQELHPAILEGNGPVVLGDCTKEQFGAFLTVILQPYSRMFPETHPCNLPNSLETLIPALDLATNWGFRQLAEDISAQAGQFIQSAVQKVALGRKYTLPSWYRPGLEELVQSEEDITLEEAEEIGLAFTIRIYHARTRYAREMRDIAGDSRTEASITAEIIEHRFADELAKFPALVPLEPQVDTPEQPNQFTTQSSFHEDSEVETVIATEDAMPEDLNLDVSGIATTQVAVPTEYSLHVGAQISPSPVNEPVPATGVIASSSSSPTQQPAPPVYEYPASIDIQRLVVRAIINSRLRENVTILGKVPIVCHQGESRCGSERRCRACCVKEAKRYHELGWMPQPKDDFARVVLDMTVWSPGTEGQGFPSSSREVLQHVPKACERKEKQCGMTKRCLECCLNKFEELLKHGKVI</sequence>
<dbReference type="Proteomes" id="UP000054988">
    <property type="component" value="Unassembled WGS sequence"/>
</dbReference>
<evidence type="ECO:0000256" key="1">
    <source>
        <dbReference type="SAM" id="MobiDB-lite"/>
    </source>
</evidence>
<feature type="region of interest" description="Disordered" evidence="1">
    <location>
        <begin position="231"/>
        <end position="252"/>
    </location>
</feature>
<dbReference type="AlphaFoldDB" id="A0A0W0FWS6"/>